<proteinExistence type="predicted"/>
<reference evidence="1 2" key="1">
    <citation type="journal article" date="2012" name="BMC Genomics">
        <title>Tools to kill: Genome of one of the most destructive plant pathogenic fungi Macrophomina phaseolina.</title>
        <authorList>
            <person name="Islam M.S."/>
            <person name="Haque M.S."/>
            <person name="Islam M.M."/>
            <person name="Emdad E.M."/>
            <person name="Halim A."/>
            <person name="Hossen Q.M.M."/>
            <person name="Hossain M.Z."/>
            <person name="Ahmed B."/>
            <person name="Rahim S."/>
            <person name="Rahman M.S."/>
            <person name="Alam M.M."/>
            <person name="Hou S."/>
            <person name="Wan X."/>
            <person name="Saito J.A."/>
            <person name="Alam M."/>
        </authorList>
    </citation>
    <scope>NUCLEOTIDE SEQUENCE [LARGE SCALE GENOMIC DNA]</scope>
    <source>
        <strain evidence="1 2">MS6</strain>
    </source>
</reference>
<dbReference type="EMBL" id="AHHD01000181">
    <property type="protein sequence ID" value="EKG18673.1"/>
    <property type="molecule type" value="Genomic_DNA"/>
</dbReference>
<accession>K2RV52</accession>
<protein>
    <submittedName>
        <fullName evidence="1">Uncharacterized protein</fullName>
    </submittedName>
</protein>
<organism evidence="1 2">
    <name type="scientific">Macrophomina phaseolina (strain MS6)</name>
    <name type="common">Charcoal rot fungus</name>
    <dbReference type="NCBI Taxonomy" id="1126212"/>
    <lineage>
        <taxon>Eukaryota</taxon>
        <taxon>Fungi</taxon>
        <taxon>Dikarya</taxon>
        <taxon>Ascomycota</taxon>
        <taxon>Pezizomycotina</taxon>
        <taxon>Dothideomycetes</taxon>
        <taxon>Dothideomycetes incertae sedis</taxon>
        <taxon>Botryosphaeriales</taxon>
        <taxon>Botryosphaeriaceae</taxon>
        <taxon>Macrophomina</taxon>
    </lineage>
</organism>
<dbReference type="InParanoid" id="K2RV52"/>
<dbReference type="Proteomes" id="UP000007129">
    <property type="component" value="Unassembled WGS sequence"/>
</dbReference>
<name>K2RV52_MACPH</name>
<dbReference type="VEuPathDB" id="FungiDB:MPH_04066"/>
<evidence type="ECO:0000313" key="1">
    <source>
        <dbReference type="EMBL" id="EKG18673.1"/>
    </source>
</evidence>
<dbReference type="AlphaFoldDB" id="K2RV52"/>
<sequence>MGWASVTSVTRARMVLKDGNHAFTTAVLCGVEVQHDLGYLVGYLTLMECTDHEHEPQHLPASPIANLERQDLIRVQRKSMKLSNQIKLSPSAHQLARKMEYGMRRKLWRQKSSTCSGLWELAMSYPGCTSFICAWSCKEIRIRSPS</sequence>
<dbReference type="HOGENOM" id="CLU_1777827_0_0_1"/>
<comment type="caution">
    <text evidence="1">The sequence shown here is derived from an EMBL/GenBank/DDBJ whole genome shotgun (WGS) entry which is preliminary data.</text>
</comment>
<gene>
    <name evidence="1" type="ORF">MPH_04066</name>
</gene>
<evidence type="ECO:0000313" key="2">
    <source>
        <dbReference type="Proteomes" id="UP000007129"/>
    </source>
</evidence>